<accession>A0ABQ5A3K7</accession>
<keyword evidence="2" id="KW-1185">Reference proteome</keyword>
<reference evidence="1" key="2">
    <citation type="submission" date="2022-01" db="EMBL/GenBank/DDBJ databases">
        <authorList>
            <person name="Yamashiro T."/>
            <person name="Shiraishi A."/>
            <person name="Satake H."/>
            <person name="Nakayama K."/>
        </authorList>
    </citation>
    <scope>NUCLEOTIDE SEQUENCE</scope>
</reference>
<comment type="caution">
    <text evidence="1">The sequence shown here is derived from an EMBL/GenBank/DDBJ whole genome shotgun (WGS) entry which is preliminary data.</text>
</comment>
<evidence type="ECO:0000313" key="2">
    <source>
        <dbReference type="Proteomes" id="UP001151760"/>
    </source>
</evidence>
<gene>
    <name evidence="1" type="ORF">Tco_0803813</name>
</gene>
<name>A0ABQ5A3K7_9ASTR</name>
<sequence length="86" mass="9733">MFSTASHDNGRSHKVFSVRLMEWKSSSMLKSKAMMMHSYVEAEAPELLVMDFVSSLFDTDLFVFGYAYDLFQKGAVKVGRTSDLHG</sequence>
<reference evidence="1" key="1">
    <citation type="journal article" date="2022" name="Int. J. Mol. Sci.">
        <title>Draft Genome of Tanacetum Coccineum: Genomic Comparison of Closely Related Tanacetum-Family Plants.</title>
        <authorList>
            <person name="Yamashiro T."/>
            <person name="Shiraishi A."/>
            <person name="Nakayama K."/>
            <person name="Satake H."/>
        </authorList>
    </citation>
    <scope>NUCLEOTIDE SEQUENCE</scope>
</reference>
<dbReference type="Proteomes" id="UP001151760">
    <property type="component" value="Unassembled WGS sequence"/>
</dbReference>
<protein>
    <submittedName>
        <fullName evidence="1">Uncharacterized protein</fullName>
    </submittedName>
</protein>
<evidence type="ECO:0000313" key="1">
    <source>
        <dbReference type="EMBL" id="GJS96845.1"/>
    </source>
</evidence>
<proteinExistence type="predicted"/>
<organism evidence="1 2">
    <name type="scientific">Tanacetum coccineum</name>
    <dbReference type="NCBI Taxonomy" id="301880"/>
    <lineage>
        <taxon>Eukaryota</taxon>
        <taxon>Viridiplantae</taxon>
        <taxon>Streptophyta</taxon>
        <taxon>Embryophyta</taxon>
        <taxon>Tracheophyta</taxon>
        <taxon>Spermatophyta</taxon>
        <taxon>Magnoliopsida</taxon>
        <taxon>eudicotyledons</taxon>
        <taxon>Gunneridae</taxon>
        <taxon>Pentapetalae</taxon>
        <taxon>asterids</taxon>
        <taxon>campanulids</taxon>
        <taxon>Asterales</taxon>
        <taxon>Asteraceae</taxon>
        <taxon>Asteroideae</taxon>
        <taxon>Anthemideae</taxon>
        <taxon>Anthemidinae</taxon>
        <taxon>Tanacetum</taxon>
    </lineage>
</organism>
<dbReference type="EMBL" id="BQNB010011917">
    <property type="protein sequence ID" value="GJS96845.1"/>
    <property type="molecule type" value="Genomic_DNA"/>
</dbReference>